<dbReference type="PANTHER" id="PTHR39323:SF1">
    <property type="entry name" value="BLR1149 PROTEIN"/>
    <property type="match status" value="1"/>
</dbReference>
<dbReference type="Proteomes" id="UP000462931">
    <property type="component" value="Unassembled WGS sequence"/>
</dbReference>
<evidence type="ECO:0000259" key="1">
    <source>
        <dbReference type="Pfam" id="PF00149"/>
    </source>
</evidence>
<dbReference type="EMBL" id="WKJI01000002">
    <property type="protein sequence ID" value="MRX47523.1"/>
    <property type="molecule type" value="Genomic_DNA"/>
</dbReference>
<organism evidence="2 3">
    <name type="scientific">Pedobacter puniceum</name>
    <dbReference type="NCBI Taxonomy" id="2666136"/>
    <lineage>
        <taxon>Bacteria</taxon>
        <taxon>Pseudomonadati</taxon>
        <taxon>Bacteroidota</taxon>
        <taxon>Sphingobacteriia</taxon>
        <taxon>Sphingobacteriales</taxon>
        <taxon>Sphingobacteriaceae</taxon>
        <taxon>Pedobacter</taxon>
    </lineage>
</organism>
<protein>
    <submittedName>
        <fullName evidence="2">Ligase-associated DNA damage response endonuclease PdeM</fullName>
        <ecNumber evidence="2">3.1.-.-</ecNumber>
    </submittedName>
</protein>
<dbReference type="InterPro" id="IPR029052">
    <property type="entry name" value="Metallo-depent_PP-like"/>
</dbReference>
<dbReference type="Gene3D" id="3.60.21.10">
    <property type="match status" value="1"/>
</dbReference>
<dbReference type="PIRSF" id="PIRSF000887">
    <property type="entry name" value="Pesterase_MJ0037"/>
    <property type="match status" value="1"/>
</dbReference>
<name>A0A7K0FNM7_9SPHI</name>
<dbReference type="GO" id="GO:0016874">
    <property type="term" value="F:ligase activity"/>
    <property type="evidence" value="ECO:0007669"/>
    <property type="project" value="UniProtKB-KW"/>
</dbReference>
<keyword evidence="2" id="KW-0255">Endonuclease</keyword>
<dbReference type="InterPro" id="IPR026336">
    <property type="entry name" value="PdeM-like"/>
</dbReference>
<dbReference type="InterPro" id="IPR024173">
    <property type="entry name" value="Pesterase_MJ0037-like"/>
</dbReference>
<keyword evidence="3" id="KW-1185">Reference proteome</keyword>
<dbReference type="SUPFAM" id="SSF56300">
    <property type="entry name" value="Metallo-dependent phosphatases"/>
    <property type="match status" value="1"/>
</dbReference>
<keyword evidence="2" id="KW-0540">Nuclease</keyword>
<dbReference type="CDD" id="cd07391">
    <property type="entry name" value="MPP_PF1019"/>
    <property type="match status" value="1"/>
</dbReference>
<dbReference type="GO" id="GO:0016787">
    <property type="term" value="F:hydrolase activity"/>
    <property type="evidence" value="ECO:0007669"/>
    <property type="project" value="UniProtKB-KW"/>
</dbReference>
<dbReference type="PANTHER" id="PTHR39323">
    <property type="entry name" value="BLR1149 PROTEIN"/>
    <property type="match status" value="1"/>
</dbReference>
<dbReference type="AlphaFoldDB" id="A0A7K0FNM7"/>
<sequence length="215" mass="24657">MPNQTYPINIANEDLILLSEKGILLPQHKTLLLADVHLGKGGHFRKSGIPIPKQLAQEDLATLSDLIDKYQPETIIFLGDLFHSDFNQDWEWFKLWRELHQNIKLILVKGNHDILPEHFYKQLNILVINEYVLGPFLLLHDLPKEKSNKFTIYGHLHPGITISGRGKQKISLPCFYFRETEAILPAFGKFTGKYTLKNNDNAQIFAVGGSKIFKI</sequence>
<accession>A0A7K0FNM7</accession>
<dbReference type="RefSeq" id="WP_154287652.1">
    <property type="nucleotide sequence ID" value="NZ_WKJI01000002.1"/>
</dbReference>
<dbReference type="NCBIfam" id="TIGR04123">
    <property type="entry name" value="P_estr_lig_assc"/>
    <property type="match status" value="1"/>
</dbReference>
<evidence type="ECO:0000313" key="3">
    <source>
        <dbReference type="Proteomes" id="UP000462931"/>
    </source>
</evidence>
<keyword evidence="2" id="KW-0378">Hydrolase</keyword>
<dbReference type="EC" id="3.1.-.-" evidence="2"/>
<dbReference type="InterPro" id="IPR004843">
    <property type="entry name" value="Calcineurin-like_PHP"/>
</dbReference>
<proteinExistence type="predicted"/>
<feature type="domain" description="Calcineurin-like phosphoesterase" evidence="1">
    <location>
        <begin position="29"/>
        <end position="155"/>
    </location>
</feature>
<evidence type="ECO:0000313" key="2">
    <source>
        <dbReference type="EMBL" id="MRX47523.1"/>
    </source>
</evidence>
<reference evidence="2 3" key="1">
    <citation type="submission" date="2019-11" db="EMBL/GenBank/DDBJ databases">
        <authorList>
            <person name="Cheng Q."/>
            <person name="Yang Z."/>
        </authorList>
    </citation>
    <scope>NUCLEOTIDE SEQUENCE [LARGE SCALE GENOMIC DNA]</scope>
    <source>
        <strain evidence="2 3">HX-22-1</strain>
    </source>
</reference>
<dbReference type="GO" id="GO:0004519">
    <property type="term" value="F:endonuclease activity"/>
    <property type="evidence" value="ECO:0007669"/>
    <property type="project" value="UniProtKB-KW"/>
</dbReference>
<comment type="caution">
    <text evidence="2">The sequence shown here is derived from an EMBL/GenBank/DDBJ whole genome shotgun (WGS) entry which is preliminary data.</text>
</comment>
<keyword evidence="2" id="KW-0436">Ligase</keyword>
<gene>
    <name evidence="2" type="primary">pdeM</name>
    <name evidence="2" type="ORF">GJJ64_10005</name>
</gene>
<dbReference type="Pfam" id="PF00149">
    <property type="entry name" value="Metallophos"/>
    <property type="match status" value="1"/>
</dbReference>